<dbReference type="InterPro" id="IPR036875">
    <property type="entry name" value="Znf_CCHC_sf"/>
</dbReference>
<feature type="domain" description="CCHC-type" evidence="2">
    <location>
        <begin position="265"/>
        <end position="280"/>
    </location>
</feature>
<evidence type="ECO:0000313" key="4">
    <source>
        <dbReference type="EMBL" id="TYK07877.1"/>
    </source>
</evidence>
<dbReference type="OrthoDB" id="1107391at2759"/>
<gene>
    <name evidence="4" type="ORF">E5676_scaffold1933G00220</name>
    <name evidence="3" type="ORF">E6C27_scaffold2228G00110</name>
</gene>
<dbReference type="EMBL" id="SSTE01017673">
    <property type="protein sequence ID" value="KAA0040215.1"/>
    <property type="molecule type" value="Genomic_DNA"/>
</dbReference>
<dbReference type="GO" id="GO:0008270">
    <property type="term" value="F:zinc ion binding"/>
    <property type="evidence" value="ECO:0007669"/>
    <property type="project" value="UniProtKB-KW"/>
</dbReference>
<keyword evidence="1" id="KW-0479">Metal-binding</keyword>
<proteinExistence type="predicted"/>
<evidence type="ECO:0000313" key="6">
    <source>
        <dbReference type="Proteomes" id="UP000321947"/>
    </source>
</evidence>
<dbReference type="Proteomes" id="UP000321947">
    <property type="component" value="Unassembled WGS sequence"/>
</dbReference>
<dbReference type="AlphaFoldDB" id="A0A5A7TFN0"/>
<keyword evidence="1" id="KW-0863">Zinc-finger</keyword>
<evidence type="ECO:0000313" key="3">
    <source>
        <dbReference type="EMBL" id="KAA0040215.1"/>
    </source>
</evidence>
<dbReference type="EMBL" id="SSTD01013061">
    <property type="protein sequence ID" value="TYK07877.1"/>
    <property type="molecule type" value="Genomic_DNA"/>
</dbReference>
<dbReference type="Pfam" id="PF00098">
    <property type="entry name" value="zf-CCHC"/>
    <property type="match status" value="1"/>
</dbReference>
<sequence length="362" mass="41172">MIFFIKTLDGKAWRALVAGYDPPMITVNGVSVPKPEVDWTDAEEQASVGNARALNVIFNGVDLNVFKLIKFCSRAKEAWKTLEVAYEGTSKVKISRLQLITSKFEALRMTEDESVSDYNKRVLEIANESLLLGEKIPNSKIVRKVLRSLPRKFGMKVAAIEEAHDITTLKLDEFFGSLLTFKMATADRESKKGKVIAFKSTHVSVEAGCDIEANMDDSIALLTKLFTNALSEFKKSECHRRNNENSDRRSDGYLKKKEGDRKLFRCRKCGGVGHYQAECPTFLRKQKKNFRVTLSNEEYVDSRDDDGNINAFTIRITDENTDDDSECSVERKMMNCQLKSLKLYGKKIVKQGQYKRKRSKIV</sequence>
<dbReference type="SUPFAM" id="SSF57756">
    <property type="entry name" value="Retrovirus zinc finger-like domains"/>
    <property type="match status" value="1"/>
</dbReference>
<protein>
    <submittedName>
        <fullName evidence="3">Gag-pol polyprotein</fullName>
    </submittedName>
</protein>
<dbReference type="Proteomes" id="UP000321393">
    <property type="component" value="Unassembled WGS sequence"/>
</dbReference>
<dbReference type="Pfam" id="PF14223">
    <property type="entry name" value="Retrotran_gag_2"/>
    <property type="match status" value="1"/>
</dbReference>
<reference evidence="5 6" key="1">
    <citation type="submission" date="2019-08" db="EMBL/GenBank/DDBJ databases">
        <title>Draft genome sequences of two oriental melons (Cucumis melo L. var makuwa).</title>
        <authorList>
            <person name="Kwon S.-Y."/>
        </authorList>
    </citation>
    <scope>NUCLEOTIDE SEQUENCE [LARGE SCALE GENOMIC DNA]</scope>
    <source>
        <strain evidence="6">cv. Chang Bougi</strain>
        <strain evidence="5">cv. SW 3</strain>
        <tissue evidence="3">Leaf</tissue>
    </source>
</reference>
<accession>A0A5A7TFN0</accession>
<comment type="caution">
    <text evidence="3">The sequence shown here is derived from an EMBL/GenBank/DDBJ whole genome shotgun (WGS) entry which is preliminary data.</text>
</comment>
<evidence type="ECO:0000259" key="2">
    <source>
        <dbReference type="PROSITE" id="PS50158"/>
    </source>
</evidence>
<dbReference type="SMART" id="SM00343">
    <property type="entry name" value="ZnF_C2HC"/>
    <property type="match status" value="1"/>
</dbReference>
<keyword evidence="1" id="KW-0862">Zinc</keyword>
<evidence type="ECO:0000313" key="5">
    <source>
        <dbReference type="Proteomes" id="UP000321393"/>
    </source>
</evidence>
<name>A0A5A7TFN0_CUCMM</name>
<dbReference type="PANTHER" id="PTHR35317:SF23">
    <property type="entry name" value="OS04G0629600 PROTEIN"/>
    <property type="match status" value="1"/>
</dbReference>
<dbReference type="PANTHER" id="PTHR35317">
    <property type="entry name" value="OS04G0629600 PROTEIN"/>
    <property type="match status" value="1"/>
</dbReference>
<evidence type="ECO:0000256" key="1">
    <source>
        <dbReference type="PROSITE-ProRule" id="PRU00047"/>
    </source>
</evidence>
<dbReference type="InterPro" id="IPR001878">
    <property type="entry name" value="Znf_CCHC"/>
</dbReference>
<dbReference type="GO" id="GO:0003676">
    <property type="term" value="F:nucleic acid binding"/>
    <property type="evidence" value="ECO:0007669"/>
    <property type="project" value="InterPro"/>
</dbReference>
<organism evidence="3 5">
    <name type="scientific">Cucumis melo var. makuwa</name>
    <name type="common">Oriental melon</name>
    <dbReference type="NCBI Taxonomy" id="1194695"/>
    <lineage>
        <taxon>Eukaryota</taxon>
        <taxon>Viridiplantae</taxon>
        <taxon>Streptophyta</taxon>
        <taxon>Embryophyta</taxon>
        <taxon>Tracheophyta</taxon>
        <taxon>Spermatophyta</taxon>
        <taxon>Magnoliopsida</taxon>
        <taxon>eudicotyledons</taxon>
        <taxon>Gunneridae</taxon>
        <taxon>Pentapetalae</taxon>
        <taxon>rosids</taxon>
        <taxon>fabids</taxon>
        <taxon>Cucurbitales</taxon>
        <taxon>Cucurbitaceae</taxon>
        <taxon>Benincaseae</taxon>
        <taxon>Cucumis</taxon>
    </lineage>
</organism>
<dbReference type="PROSITE" id="PS50158">
    <property type="entry name" value="ZF_CCHC"/>
    <property type="match status" value="1"/>
</dbReference>